<dbReference type="AlphaFoldDB" id="A0A7W9KDL1"/>
<evidence type="ECO:0000256" key="4">
    <source>
        <dbReference type="ARBA" id="ARBA00048741"/>
    </source>
</evidence>
<sequence length="587" mass="63098">MPTRAEAVLALLHHATRSVAYPSGRPWLVGSWPDDQIMLHVAGRSRVALIGHTSVSTDHLARLVERTGDVSALDTPLADMAGSCHVIADLGGRQRVQGTVSGVRRVFHAELDGNAVAADRADVLGWLIGAELNQHAVALSLLDPMRPHPLDDVPMWHGVTALPADRFLLVEASGRASTIRWWQPPAPVLPLREGARRLATALSDAVRCRLRGAETVSCDLSGGLDSMAVTFLAARGQGKLVAYTACALDSADDDLAWADRAVVELPGVVHDVLPRDQIPLVYDGIAGADDTLDEPSVGVIDRAKLLTGYRRMAANGSQLHLTGHGGDEVLEGAPSHLHSMLRTHPLRAVDMFRGFRARTHWPVLPTVLTALRTQPYSSWLSSSGVQLAGGGSRLRLVDLEWGIPPTLPPWVTPDAHALIRESFAAVAGSAAPLAGTRGRHADLAAIRGRARLVRSLAQLVAPTGTAMAAPFLDDRVIEACQSVRPHERANPWRHKPLLSEAMRGIVPTRLQGRNGKVDRSAEEEAGIRANRGHLLVLCEGSRLADLGFVDTGQLRAACRYSISPDRLHEPLQQTVACELWLRTSVAG</sequence>
<evidence type="ECO:0000256" key="2">
    <source>
        <dbReference type="ARBA" id="ARBA00012737"/>
    </source>
</evidence>
<organism evidence="6 7">
    <name type="scientific">Kutzneria kofuensis</name>
    <dbReference type="NCBI Taxonomy" id="103725"/>
    <lineage>
        <taxon>Bacteria</taxon>
        <taxon>Bacillati</taxon>
        <taxon>Actinomycetota</taxon>
        <taxon>Actinomycetes</taxon>
        <taxon>Pseudonocardiales</taxon>
        <taxon>Pseudonocardiaceae</taxon>
        <taxon>Kutzneria</taxon>
    </lineage>
</organism>
<dbReference type="Proteomes" id="UP000585638">
    <property type="component" value="Unassembled WGS sequence"/>
</dbReference>
<evidence type="ECO:0000256" key="3">
    <source>
        <dbReference type="ARBA" id="ARBA00022888"/>
    </source>
</evidence>
<reference evidence="6 7" key="1">
    <citation type="submission" date="2020-08" db="EMBL/GenBank/DDBJ databases">
        <title>Sequencing the genomes of 1000 actinobacteria strains.</title>
        <authorList>
            <person name="Klenk H.-P."/>
        </authorList>
    </citation>
    <scope>NUCLEOTIDE SEQUENCE [LARGE SCALE GENOMIC DNA]</scope>
    <source>
        <strain evidence="6 7">DSM 43851</strain>
    </source>
</reference>
<gene>
    <name evidence="6" type="ORF">BJ998_001045</name>
</gene>
<dbReference type="InterPro" id="IPR001962">
    <property type="entry name" value="Asn_synthase"/>
</dbReference>
<comment type="pathway">
    <text evidence="1">Amino-acid biosynthesis; L-asparagine biosynthesis; L-asparagine from L-aspartate (L-Gln route): step 1/1.</text>
</comment>
<dbReference type="GO" id="GO:0004066">
    <property type="term" value="F:asparagine synthase (glutamine-hydrolyzing) activity"/>
    <property type="evidence" value="ECO:0007669"/>
    <property type="project" value="UniProtKB-EC"/>
</dbReference>
<dbReference type="Gene3D" id="3.40.50.620">
    <property type="entry name" value="HUPs"/>
    <property type="match status" value="1"/>
</dbReference>
<protein>
    <recommendedName>
        <fullName evidence="2">asparagine synthase (glutamine-hydrolyzing)</fullName>
        <ecNumber evidence="2">6.3.5.4</ecNumber>
    </recommendedName>
</protein>
<comment type="caution">
    <text evidence="6">The sequence shown here is derived from an EMBL/GenBank/DDBJ whole genome shotgun (WGS) entry which is preliminary data.</text>
</comment>
<dbReference type="Pfam" id="PF00733">
    <property type="entry name" value="Asn_synthase"/>
    <property type="match status" value="1"/>
</dbReference>
<dbReference type="GO" id="GO:0006529">
    <property type="term" value="P:asparagine biosynthetic process"/>
    <property type="evidence" value="ECO:0007669"/>
    <property type="project" value="UniProtKB-KW"/>
</dbReference>
<dbReference type="SUPFAM" id="SSF52402">
    <property type="entry name" value="Adenine nucleotide alpha hydrolases-like"/>
    <property type="match status" value="1"/>
</dbReference>
<dbReference type="InterPro" id="IPR014729">
    <property type="entry name" value="Rossmann-like_a/b/a_fold"/>
</dbReference>
<evidence type="ECO:0000256" key="1">
    <source>
        <dbReference type="ARBA" id="ARBA00005187"/>
    </source>
</evidence>
<dbReference type="PANTHER" id="PTHR43284:SF1">
    <property type="entry name" value="ASPARAGINE SYNTHETASE"/>
    <property type="match status" value="1"/>
</dbReference>
<dbReference type="EMBL" id="JACHIR010000001">
    <property type="protein sequence ID" value="MBB5889849.1"/>
    <property type="molecule type" value="Genomic_DNA"/>
</dbReference>
<dbReference type="RefSeq" id="WP_312889938.1">
    <property type="nucleotide sequence ID" value="NZ_BAAAWY010000008.1"/>
</dbReference>
<evidence type="ECO:0000313" key="6">
    <source>
        <dbReference type="EMBL" id="MBB5889849.1"/>
    </source>
</evidence>
<evidence type="ECO:0000259" key="5">
    <source>
        <dbReference type="Pfam" id="PF00733"/>
    </source>
</evidence>
<feature type="domain" description="Asparagine synthetase" evidence="5">
    <location>
        <begin position="198"/>
        <end position="582"/>
    </location>
</feature>
<keyword evidence="7" id="KW-1185">Reference proteome</keyword>
<name>A0A7W9KDL1_9PSEU</name>
<dbReference type="EC" id="6.3.5.4" evidence="2"/>
<keyword evidence="3" id="KW-0061">Asparagine biosynthesis</keyword>
<evidence type="ECO:0000313" key="7">
    <source>
        <dbReference type="Proteomes" id="UP000585638"/>
    </source>
</evidence>
<dbReference type="InterPro" id="IPR051786">
    <property type="entry name" value="ASN_synthetase/amidase"/>
</dbReference>
<keyword evidence="6" id="KW-0436">Ligase</keyword>
<proteinExistence type="predicted"/>
<keyword evidence="3" id="KW-0028">Amino-acid biosynthesis</keyword>
<dbReference type="PANTHER" id="PTHR43284">
    <property type="entry name" value="ASPARAGINE SYNTHETASE (GLUTAMINE-HYDROLYZING)"/>
    <property type="match status" value="1"/>
</dbReference>
<comment type="catalytic activity">
    <reaction evidence="4">
        <text>L-aspartate + L-glutamine + ATP + H2O = L-asparagine + L-glutamate + AMP + diphosphate + H(+)</text>
        <dbReference type="Rhea" id="RHEA:12228"/>
        <dbReference type="ChEBI" id="CHEBI:15377"/>
        <dbReference type="ChEBI" id="CHEBI:15378"/>
        <dbReference type="ChEBI" id="CHEBI:29985"/>
        <dbReference type="ChEBI" id="CHEBI:29991"/>
        <dbReference type="ChEBI" id="CHEBI:30616"/>
        <dbReference type="ChEBI" id="CHEBI:33019"/>
        <dbReference type="ChEBI" id="CHEBI:58048"/>
        <dbReference type="ChEBI" id="CHEBI:58359"/>
        <dbReference type="ChEBI" id="CHEBI:456215"/>
        <dbReference type="EC" id="6.3.5.4"/>
    </reaction>
</comment>
<accession>A0A7W9KDL1</accession>